<organism evidence="1 2">
    <name type="scientific">Ixodes persulcatus</name>
    <name type="common">Taiga tick</name>
    <dbReference type="NCBI Taxonomy" id="34615"/>
    <lineage>
        <taxon>Eukaryota</taxon>
        <taxon>Metazoa</taxon>
        <taxon>Ecdysozoa</taxon>
        <taxon>Arthropoda</taxon>
        <taxon>Chelicerata</taxon>
        <taxon>Arachnida</taxon>
        <taxon>Acari</taxon>
        <taxon>Parasitiformes</taxon>
        <taxon>Ixodida</taxon>
        <taxon>Ixodoidea</taxon>
        <taxon>Ixodidae</taxon>
        <taxon>Ixodinae</taxon>
        <taxon>Ixodes</taxon>
    </lineage>
</organism>
<gene>
    <name evidence="1" type="ORF">HPB47_023743</name>
</gene>
<comment type="caution">
    <text evidence="1">The sequence shown here is derived from an EMBL/GenBank/DDBJ whole genome shotgun (WGS) entry which is preliminary data.</text>
</comment>
<evidence type="ECO:0000313" key="2">
    <source>
        <dbReference type="Proteomes" id="UP000805193"/>
    </source>
</evidence>
<sequence length="801" mass="89458">MGAKADTFHLLWVCPKYKTTRSKHRPSNIASLEGWTHPPGEEDNKRSILRSLIDFIYECNSYKRGEISGDLCPHLCSENFSNIQCQGQHLGKEVVFSATWNSEQIVLKAKKRHLDSLEPVYWTDSRRRRHYPDDKAFAHMANAQFRFALRRNGSWVKGFFGSHLTNAQMDSVYGLLQQTEYLFSLALRNHHTVASLLGTCGHAYAVEFLSPLETHGQGSGTFKQRAGIGLRILRTLETLESAMDEHIHQCDMKPNHFGIDKRGNVKMLDLDALGLQSAVQANIANTGHCESDRDCDFFDCAGRCNDQGLCDAVVLNDNLQYVVAQWACWLGGNVAVPLYWGHPRPVLEYYIKDSQSAALVATADFADRLQPIATDLNLPLLVLDSRKTTGDIDIPKQKAEEWKRLKHKDAQILYTSGTTGPPKGVVTTHHNLFVQAAALISAWEYSPSDVVLHTLPLHHTHGIVNALVTPLYAGGTCVMLPKFDAAEVWKRLIEAPTQGPRVNMFMAVPTIYAKLIEHYDKEFSSGMSYSRSKEFIRATCLQKLRLWKMLERPPAAVCNVVCSPFLIWEAALPHRMRRSRRGMPIGTEINRPSLYFMLPGFVGKPFPGVKVCIAKPNAYSPTGYDILSSGDAYGTKVTKGHENESGDLLVKGPNVFKEYWNRPEATKEAFTSDGWFKTGDTAECQGGDYRILGRTSSDIIKSGGYKISALDVERHLLAHPSISDCAVVGLPDVTWGERVACAVALRDPARDLSLQELRDWGKHHMDAAMVPVLLRVVEQIPRNAMGKVNKKDIVAQLFANS</sequence>
<keyword evidence="2" id="KW-1185">Reference proteome</keyword>
<accession>A0AC60Q8J1</accession>
<dbReference type="Proteomes" id="UP000805193">
    <property type="component" value="Unassembled WGS sequence"/>
</dbReference>
<name>A0AC60Q8J1_IXOPE</name>
<dbReference type="EMBL" id="JABSTQ010009419">
    <property type="protein sequence ID" value="KAG0429338.1"/>
    <property type="molecule type" value="Genomic_DNA"/>
</dbReference>
<evidence type="ECO:0000313" key="1">
    <source>
        <dbReference type="EMBL" id="KAG0429338.1"/>
    </source>
</evidence>
<proteinExistence type="predicted"/>
<protein>
    <submittedName>
        <fullName evidence="1">Uncharacterized protein</fullName>
    </submittedName>
</protein>
<reference evidence="1 2" key="1">
    <citation type="journal article" date="2020" name="Cell">
        <title>Large-Scale Comparative Analyses of Tick Genomes Elucidate Their Genetic Diversity and Vector Capacities.</title>
        <authorList>
            <consortium name="Tick Genome and Microbiome Consortium (TIGMIC)"/>
            <person name="Jia N."/>
            <person name="Wang J."/>
            <person name="Shi W."/>
            <person name="Du L."/>
            <person name="Sun Y."/>
            <person name="Zhan W."/>
            <person name="Jiang J.F."/>
            <person name="Wang Q."/>
            <person name="Zhang B."/>
            <person name="Ji P."/>
            <person name="Bell-Sakyi L."/>
            <person name="Cui X.M."/>
            <person name="Yuan T.T."/>
            <person name="Jiang B.G."/>
            <person name="Yang W.F."/>
            <person name="Lam T.T."/>
            <person name="Chang Q.C."/>
            <person name="Ding S.J."/>
            <person name="Wang X.J."/>
            <person name="Zhu J.G."/>
            <person name="Ruan X.D."/>
            <person name="Zhao L."/>
            <person name="Wei J.T."/>
            <person name="Ye R.Z."/>
            <person name="Que T.C."/>
            <person name="Du C.H."/>
            <person name="Zhou Y.H."/>
            <person name="Cheng J.X."/>
            <person name="Dai P.F."/>
            <person name="Guo W.B."/>
            <person name="Han X.H."/>
            <person name="Huang E.J."/>
            <person name="Li L.F."/>
            <person name="Wei W."/>
            <person name="Gao Y.C."/>
            <person name="Liu J.Z."/>
            <person name="Shao H.Z."/>
            <person name="Wang X."/>
            <person name="Wang C.C."/>
            <person name="Yang T.C."/>
            <person name="Huo Q.B."/>
            <person name="Li W."/>
            <person name="Chen H.Y."/>
            <person name="Chen S.E."/>
            <person name="Zhou L.G."/>
            <person name="Ni X.B."/>
            <person name="Tian J.H."/>
            <person name="Sheng Y."/>
            <person name="Liu T."/>
            <person name="Pan Y.S."/>
            <person name="Xia L.Y."/>
            <person name="Li J."/>
            <person name="Zhao F."/>
            <person name="Cao W.C."/>
        </authorList>
    </citation>
    <scope>NUCLEOTIDE SEQUENCE [LARGE SCALE GENOMIC DNA]</scope>
    <source>
        <strain evidence="1">Iper-2018</strain>
    </source>
</reference>